<dbReference type="EMBL" id="JAUCGM010000005">
    <property type="protein sequence ID" value="MDM8561799.1"/>
    <property type="molecule type" value="Genomic_DNA"/>
</dbReference>
<evidence type="ECO:0000313" key="2">
    <source>
        <dbReference type="EMBL" id="MDM8561799.1"/>
    </source>
</evidence>
<evidence type="ECO:0000256" key="1">
    <source>
        <dbReference type="SAM" id="SignalP"/>
    </source>
</evidence>
<dbReference type="Proteomes" id="UP001171945">
    <property type="component" value="Unassembled WGS sequence"/>
</dbReference>
<protein>
    <submittedName>
        <fullName evidence="2">Uncharacterized protein</fullName>
    </submittedName>
</protein>
<organism evidence="2 3">
    <name type="scientific">Candidatus Marithioploca araucensis</name>
    <dbReference type="NCBI Taxonomy" id="70273"/>
    <lineage>
        <taxon>Bacteria</taxon>
        <taxon>Pseudomonadati</taxon>
        <taxon>Pseudomonadota</taxon>
        <taxon>Gammaproteobacteria</taxon>
        <taxon>Thiotrichales</taxon>
        <taxon>Thiotrichaceae</taxon>
        <taxon>Candidatus Marithioploca</taxon>
    </lineage>
</organism>
<accession>A0ABT7VQ65</accession>
<sequence length="51" mass="5853">MFISRKMKRLYVMIFLLAAFQVRAEITFTPAEPVVEMEEKITLSVSGTVVM</sequence>
<evidence type="ECO:0000313" key="3">
    <source>
        <dbReference type="Proteomes" id="UP001171945"/>
    </source>
</evidence>
<feature type="signal peptide" evidence="1">
    <location>
        <begin position="1"/>
        <end position="24"/>
    </location>
</feature>
<feature type="chain" id="PRO_5045251237" evidence="1">
    <location>
        <begin position="25"/>
        <end position="51"/>
    </location>
</feature>
<name>A0ABT7VQ65_9GAMM</name>
<proteinExistence type="predicted"/>
<comment type="caution">
    <text evidence="2">The sequence shown here is derived from an EMBL/GenBank/DDBJ whole genome shotgun (WGS) entry which is preliminary data.</text>
</comment>
<keyword evidence="3" id="KW-1185">Reference proteome</keyword>
<gene>
    <name evidence="2" type="ORF">QUF54_00415</name>
</gene>
<keyword evidence="1" id="KW-0732">Signal</keyword>
<reference evidence="2" key="1">
    <citation type="submission" date="2023-06" db="EMBL/GenBank/DDBJ databases">
        <title>Uncultivated large filamentous bacteria from sulfidic sediments reveal new species and different genomic features in energy metabolism and defense.</title>
        <authorList>
            <person name="Fonseca A."/>
        </authorList>
    </citation>
    <scope>NUCLEOTIDE SEQUENCE</scope>
    <source>
        <strain evidence="2">HSG4</strain>
    </source>
</reference>